<dbReference type="GO" id="GO:0043531">
    <property type="term" value="F:ADP binding"/>
    <property type="evidence" value="ECO:0007669"/>
    <property type="project" value="TreeGrafter"/>
</dbReference>
<keyword evidence="4" id="KW-1185">Reference proteome</keyword>
<comment type="caution">
    <text evidence="3">The sequence shown here is derived from an EMBL/GenBank/DDBJ whole genome shotgun (WGS) entry which is preliminary data.</text>
</comment>
<dbReference type="GO" id="GO:0046933">
    <property type="term" value="F:proton-transporting ATP synthase activity, rotational mechanism"/>
    <property type="evidence" value="ECO:0007669"/>
    <property type="project" value="InterPro"/>
</dbReference>
<dbReference type="InterPro" id="IPR005294">
    <property type="entry name" value="ATP_synth_F1_asu"/>
</dbReference>
<comment type="similarity">
    <text evidence="1">Belongs to the ATPase alpha/beta chains family.</text>
</comment>
<sequence>MVADVNGFSCNRGSGKTRLALDILAQQVLRAKHLQDTASMPRIVYVAVGKAPARVTQILQLLTQLDLLPYCTIVAADDRQPLIMQYLAPFAGCRIAESWLNEGVTKNAIVVYDDLSAHTMVGSQTYRKHQTLCCPARLSFSGHTNLMERSTQFSEKRGGTSLTSLVLADTPGKEDAASGKENILLRHAIYFGDMYPSLSRRFGFDTEPEDQEILDSRELVQEFFVQRPFHRLDEDAVLLGAFVLAHHHVLTRLPQKVSVWDAIHHVQRTLPDDLKARLDVCPRNECWSDALVDDLYSFVVSTIRAKYVRAP</sequence>
<dbReference type="PANTHER" id="PTHR48082:SF2">
    <property type="entry name" value="ATP SYNTHASE SUBUNIT ALPHA, MITOCHONDRIAL"/>
    <property type="match status" value="1"/>
</dbReference>
<dbReference type="InterPro" id="IPR000194">
    <property type="entry name" value="ATPase_F1/V1/A1_a/bsu_nucl-bd"/>
</dbReference>
<dbReference type="InterPro" id="IPR027417">
    <property type="entry name" value="P-loop_NTPase"/>
</dbReference>
<dbReference type="GO" id="GO:0045259">
    <property type="term" value="C:proton-transporting ATP synthase complex"/>
    <property type="evidence" value="ECO:0007669"/>
    <property type="project" value="InterPro"/>
</dbReference>
<dbReference type="Gene3D" id="3.40.50.300">
    <property type="entry name" value="P-loop containing nucleotide triphosphate hydrolases"/>
    <property type="match status" value="1"/>
</dbReference>
<gene>
    <name evidence="3" type="ORF">DYB32_002716</name>
</gene>
<feature type="domain" description="ATPase F1/V1/A1 complex alpha/beta subunit nucleotide-binding" evidence="2">
    <location>
        <begin position="11"/>
        <end position="173"/>
    </location>
</feature>
<proteinExistence type="inferred from homology"/>
<evidence type="ECO:0000313" key="4">
    <source>
        <dbReference type="Proteomes" id="UP000285060"/>
    </source>
</evidence>
<evidence type="ECO:0000259" key="2">
    <source>
        <dbReference type="Pfam" id="PF00006"/>
    </source>
</evidence>
<name>A0A3R6Z7D5_9STRA</name>
<protein>
    <recommendedName>
        <fullName evidence="2">ATPase F1/V1/A1 complex alpha/beta subunit nucleotide-binding domain-containing protein</fullName>
    </recommendedName>
</protein>
<dbReference type="Pfam" id="PF00006">
    <property type="entry name" value="ATP-synt_ab"/>
    <property type="match status" value="1"/>
</dbReference>
<dbReference type="PANTHER" id="PTHR48082">
    <property type="entry name" value="ATP SYNTHASE SUBUNIT ALPHA, MITOCHONDRIAL"/>
    <property type="match status" value="1"/>
</dbReference>
<organism evidence="3 4">
    <name type="scientific">Aphanomyces invadans</name>
    <dbReference type="NCBI Taxonomy" id="157072"/>
    <lineage>
        <taxon>Eukaryota</taxon>
        <taxon>Sar</taxon>
        <taxon>Stramenopiles</taxon>
        <taxon>Oomycota</taxon>
        <taxon>Saprolegniomycetes</taxon>
        <taxon>Saprolegniales</taxon>
        <taxon>Verrucalvaceae</taxon>
        <taxon>Aphanomyces</taxon>
    </lineage>
</organism>
<dbReference type="AlphaFoldDB" id="A0A3R6Z7D5"/>
<dbReference type="Proteomes" id="UP000285060">
    <property type="component" value="Unassembled WGS sequence"/>
</dbReference>
<dbReference type="EMBL" id="QUSY01000150">
    <property type="protein sequence ID" value="RHY32258.1"/>
    <property type="molecule type" value="Genomic_DNA"/>
</dbReference>
<dbReference type="VEuPathDB" id="FungiDB:H310_04274"/>
<feature type="non-terminal residue" evidence="3">
    <location>
        <position position="311"/>
    </location>
</feature>
<reference evidence="3 4" key="1">
    <citation type="submission" date="2018-08" db="EMBL/GenBank/DDBJ databases">
        <title>Aphanomyces genome sequencing and annotation.</title>
        <authorList>
            <person name="Minardi D."/>
            <person name="Oidtmann B."/>
            <person name="Van Der Giezen M."/>
            <person name="Studholme D.J."/>
        </authorList>
    </citation>
    <scope>NUCLEOTIDE SEQUENCE [LARGE SCALE GENOMIC DNA]</scope>
    <source>
        <strain evidence="3 4">NJM0002</strain>
    </source>
</reference>
<dbReference type="SUPFAM" id="SSF52540">
    <property type="entry name" value="P-loop containing nucleoside triphosphate hydrolases"/>
    <property type="match status" value="1"/>
</dbReference>
<dbReference type="GO" id="GO:0005524">
    <property type="term" value="F:ATP binding"/>
    <property type="evidence" value="ECO:0007669"/>
    <property type="project" value="InterPro"/>
</dbReference>
<evidence type="ECO:0000256" key="1">
    <source>
        <dbReference type="ARBA" id="ARBA00008936"/>
    </source>
</evidence>
<evidence type="ECO:0000313" key="3">
    <source>
        <dbReference type="EMBL" id="RHY32258.1"/>
    </source>
</evidence>
<accession>A0A3R6Z7D5</accession>